<dbReference type="RefSeq" id="WP_108309711.1">
    <property type="nucleotide sequence ID" value="NZ_CP020921.1"/>
</dbReference>
<evidence type="ECO:0000313" key="2">
    <source>
        <dbReference type="Proteomes" id="UP000244792"/>
    </source>
</evidence>
<organism evidence="1 2">
    <name type="scientific">Thermodesulfobium acidiphilum</name>
    <dbReference type="NCBI Taxonomy" id="1794699"/>
    <lineage>
        <taxon>Bacteria</taxon>
        <taxon>Pseudomonadati</taxon>
        <taxon>Thermodesulfobiota</taxon>
        <taxon>Thermodesulfobiia</taxon>
        <taxon>Thermodesulfobiales</taxon>
        <taxon>Thermodesulfobiaceae</taxon>
        <taxon>Thermodesulfobium</taxon>
    </lineage>
</organism>
<proteinExistence type="predicted"/>
<dbReference type="AlphaFoldDB" id="A0A2R4W2A9"/>
<sequence length="166" mass="19547">MTKTERLKSYGWNFEGSIAHKEWKLNIGVSDEPYIVDMQIDFENERAYFNVKHKNIEKKHEVDFKEAILHATEGNLFKDLQNPFKEEIILSYKDGKDIEIQITKVLSPKFKSIMFDEGGEEYFIRKIKKLGQSFIESYEKIDKGDVENILSKGQNERESLISKFLE</sequence>
<gene>
    <name evidence="1" type="ORF">TDSAC_1545</name>
</gene>
<dbReference type="Proteomes" id="UP000244792">
    <property type="component" value="Chromosome"/>
</dbReference>
<dbReference type="EMBL" id="CP020921">
    <property type="protein sequence ID" value="AWB10884.1"/>
    <property type="molecule type" value="Genomic_DNA"/>
</dbReference>
<dbReference type="OrthoDB" id="9824195at2"/>
<name>A0A2R4W2A9_THEAF</name>
<evidence type="ECO:0000313" key="1">
    <source>
        <dbReference type="EMBL" id="AWB10884.1"/>
    </source>
</evidence>
<accession>A0A2R4W2A9</accession>
<reference evidence="1 2" key="1">
    <citation type="submission" date="2017-04" db="EMBL/GenBank/DDBJ databases">
        <title>Genomic insights into metabolism of Thermodesulfobium acidiphilum.</title>
        <authorList>
            <person name="Toshchakov S.V."/>
            <person name="Frolov E.N."/>
            <person name="Kublanov I.V."/>
            <person name="Samarov N.I."/>
            <person name="Novikov A."/>
            <person name="Lebedinsky A.V."/>
            <person name="Bonch-Osmolovskaya E.A."/>
            <person name="Chernyh N.A."/>
        </authorList>
    </citation>
    <scope>NUCLEOTIDE SEQUENCE [LARGE SCALE GENOMIC DNA]</scope>
    <source>
        <strain evidence="1 2">3127-1</strain>
    </source>
</reference>
<protein>
    <submittedName>
        <fullName evidence="1">Uncharacterized protein</fullName>
    </submittedName>
</protein>
<dbReference type="KEGG" id="taci:TDSAC_1545"/>
<keyword evidence="2" id="KW-1185">Reference proteome</keyword>